<dbReference type="OrthoDB" id="9790355at2"/>
<accession>A0A1X7AF44</accession>
<dbReference type="Gene3D" id="3.10.580.10">
    <property type="entry name" value="CBS-domain"/>
    <property type="match status" value="1"/>
</dbReference>
<evidence type="ECO:0000256" key="1">
    <source>
        <dbReference type="ARBA" id="ARBA00023122"/>
    </source>
</evidence>
<dbReference type="InterPro" id="IPR046342">
    <property type="entry name" value="CBS_dom_sf"/>
</dbReference>
<evidence type="ECO:0000313" key="4">
    <source>
        <dbReference type="EMBL" id="SMA36125.1"/>
    </source>
</evidence>
<dbReference type="EMBL" id="FWPT01000001">
    <property type="protein sequence ID" value="SMA36125.1"/>
    <property type="molecule type" value="Genomic_DNA"/>
</dbReference>
<dbReference type="Pfam" id="PF00571">
    <property type="entry name" value="CBS"/>
    <property type="match status" value="2"/>
</dbReference>
<organism evidence="4 5">
    <name type="scientific">Parendozoicomonas haliclonae</name>
    <dbReference type="NCBI Taxonomy" id="1960125"/>
    <lineage>
        <taxon>Bacteria</taxon>
        <taxon>Pseudomonadati</taxon>
        <taxon>Pseudomonadota</taxon>
        <taxon>Gammaproteobacteria</taxon>
        <taxon>Oceanospirillales</taxon>
        <taxon>Endozoicomonadaceae</taxon>
        <taxon>Parendozoicomonas</taxon>
    </lineage>
</organism>
<reference evidence="4 5" key="1">
    <citation type="submission" date="2017-03" db="EMBL/GenBank/DDBJ databases">
        <authorList>
            <person name="Afonso C.L."/>
            <person name="Miller P.J."/>
            <person name="Scott M.A."/>
            <person name="Spackman E."/>
            <person name="Goraichik I."/>
            <person name="Dimitrov K.M."/>
            <person name="Suarez D.L."/>
            <person name="Swayne D.E."/>
        </authorList>
    </citation>
    <scope>NUCLEOTIDE SEQUENCE [LARGE SCALE GENOMIC DNA]</scope>
    <source>
        <strain evidence="4">SB41UT1</strain>
    </source>
</reference>
<feature type="domain" description="CBS" evidence="3">
    <location>
        <begin position="77"/>
        <end position="135"/>
    </location>
</feature>
<evidence type="ECO:0000256" key="2">
    <source>
        <dbReference type="PROSITE-ProRule" id="PRU00703"/>
    </source>
</evidence>
<keyword evidence="5" id="KW-1185">Reference proteome</keyword>
<dbReference type="PROSITE" id="PS51371">
    <property type="entry name" value="CBS"/>
    <property type="match status" value="2"/>
</dbReference>
<dbReference type="AlphaFoldDB" id="A0A1X7AF44"/>
<dbReference type="SMART" id="SM00116">
    <property type="entry name" value="CBS"/>
    <property type="match status" value="2"/>
</dbReference>
<dbReference type="PANTHER" id="PTHR43080">
    <property type="entry name" value="CBS DOMAIN-CONTAINING PROTEIN CBSX3, MITOCHONDRIAL"/>
    <property type="match status" value="1"/>
</dbReference>
<dbReference type="PANTHER" id="PTHR43080:SF26">
    <property type="entry name" value="REGULATORY PROTEIN"/>
    <property type="match status" value="1"/>
</dbReference>
<evidence type="ECO:0000259" key="3">
    <source>
        <dbReference type="PROSITE" id="PS51371"/>
    </source>
</evidence>
<dbReference type="RefSeq" id="WP_087106714.1">
    <property type="nucleotide sequence ID" value="NZ_CBCSCN010000004.1"/>
</dbReference>
<evidence type="ECO:0000313" key="5">
    <source>
        <dbReference type="Proteomes" id="UP000196573"/>
    </source>
</evidence>
<gene>
    <name evidence="4" type="ORF">EHSB41UT_00599</name>
</gene>
<feature type="domain" description="CBS" evidence="3">
    <location>
        <begin position="10"/>
        <end position="67"/>
    </location>
</feature>
<sequence>MRSIKVQDCMTRAVVTVKPDMDIVEGLRILLRNDITAVPVLDNDGKLVGILSETDCLAGTLSGSYYSQESNVVSEFMARNVVTASPSDSIIDIYEKCMAKNAQRVPVLDETGKIEGMLSPKDLMAAVLEYYEKPVASAG</sequence>
<dbReference type="InterPro" id="IPR051257">
    <property type="entry name" value="Diverse_CBS-Domain"/>
</dbReference>
<keyword evidence="1 2" id="KW-0129">CBS domain</keyword>
<dbReference type="Proteomes" id="UP000196573">
    <property type="component" value="Unassembled WGS sequence"/>
</dbReference>
<protein>
    <submittedName>
        <fullName evidence="4">Inosine 5'-monophosphate dehydrogenase</fullName>
    </submittedName>
</protein>
<dbReference type="SUPFAM" id="SSF54631">
    <property type="entry name" value="CBS-domain pair"/>
    <property type="match status" value="1"/>
</dbReference>
<name>A0A1X7AF44_9GAMM</name>
<dbReference type="InterPro" id="IPR000644">
    <property type="entry name" value="CBS_dom"/>
</dbReference>
<proteinExistence type="predicted"/>